<dbReference type="EMBL" id="QLMC01000005">
    <property type="protein sequence ID" value="RAJ94271.1"/>
    <property type="molecule type" value="Genomic_DNA"/>
</dbReference>
<gene>
    <name evidence="2" type="ORF">LX87_04156</name>
</gene>
<evidence type="ECO:0000259" key="1">
    <source>
        <dbReference type="Pfam" id="PF13380"/>
    </source>
</evidence>
<sequence>MKRKTLVIGASENPERYANRAANRLVQQGYEVELLGLRPGSIRNNTIRTGQPDLADIDTVTLYVSAKNQTNLYDYIKKLKPRRVIFNPGTENPAFQKELQEQGIEPIEACTLVMLSIGTY</sequence>
<dbReference type="OrthoDB" id="708726at2"/>
<evidence type="ECO:0000313" key="3">
    <source>
        <dbReference type="Proteomes" id="UP000248790"/>
    </source>
</evidence>
<dbReference type="SUPFAM" id="SSF51735">
    <property type="entry name" value="NAD(P)-binding Rossmann-fold domains"/>
    <property type="match status" value="1"/>
</dbReference>
<dbReference type="RefSeq" id="WP_111630173.1">
    <property type="nucleotide sequence ID" value="NZ_QLMC01000005.1"/>
</dbReference>
<dbReference type="Proteomes" id="UP000248790">
    <property type="component" value="Unassembled WGS sequence"/>
</dbReference>
<dbReference type="Gene3D" id="3.40.50.720">
    <property type="entry name" value="NAD(P)-binding Rossmann-like Domain"/>
    <property type="match status" value="1"/>
</dbReference>
<comment type="caution">
    <text evidence="2">The sequence shown here is derived from an EMBL/GenBank/DDBJ whole genome shotgun (WGS) entry which is preliminary data.</text>
</comment>
<dbReference type="Pfam" id="PF13380">
    <property type="entry name" value="CoA_binding_2"/>
    <property type="match status" value="1"/>
</dbReference>
<dbReference type="InterPro" id="IPR003781">
    <property type="entry name" value="CoA-bd"/>
</dbReference>
<dbReference type="AlphaFoldDB" id="A0A327WTC8"/>
<reference evidence="2 3" key="1">
    <citation type="submission" date="2018-06" db="EMBL/GenBank/DDBJ databases">
        <title>Genomic Encyclopedia of Archaeal and Bacterial Type Strains, Phase II (KMG-II): from individual species to whole genera.</title>
        <authorList>
            <person name="Goeker M."/>
        </authorList>
    </citation>
    <scope>NUCLEOTIDE SEQUENCE [LARGE SCALE GENOMIC DNA]</scope>
    <source>
        <strain evidence="2 3">DSM 21851</strain>
    </source>
</reference>
<name>A0A327WTC8_LARAB</name>
<proteinExistence type="predicted"/>
<feature type="domain" description="CoA-binding" evidence="1">
    <location>
        <begin position="3"/>
        <end position="115"/>
    </location>
</feature>
<protein>
    <recommendedName>
        <fullName evidence="1">CoA-binding domain-containing protein</fullName>
    </recommendedName>
</protein>
<evidence type="ECO:0000313" key="2">
    <source>
        <dbReference type="EMBL" id="RAJ94271.1"/>
    </source>
</evidence>
<dbReference type="InterPro" id="IPR036291">
    <property type="entry name" value="NAD(P)-bd_dom_sf"/>
</dbReference>
<accession>A0A327WTC8</accession>
<organism evidence="2 3">
    <name type="scientific">Larkinella arboricola</name>
    <dbReference type="NCBI Taxonomy" id="643671"/>
    <lineage>
        <taxon>Bacteria</taxon>
        <taxon>Pseudomonadati</taxon>
        <taxon>Bacteroidota</taxon>
        <taxon>Cytophagia</taxon>
        <taxon>Cytophagales</taxon>
        <taxon>Spirosomataceae</taxon>
        <taxon>Larkinella</taxon>
    </lineage>
</organism>
<keyword evidence="3" id="KW-1185">Reference proteome</keyword>